<dbReference type="Gene3D" id="3.20.20.70">
    <property type="entry name" value="Aldolase class I"/>
    <property type="match status" value="1"/>
</dbReference>
<dbReference type="AlphaFoldDB" id="A0A9X4KHL1"/>
<dbReference type="PANTHER" id="PTHR43053:SF3">
    <property type="entry name" value="ALPHA-GALACTOSIDASE C-RELATED"/>
    <property type="match status" value="1"/>
</dbReference>
<dbReference type="Proteomes" id="UP001153387">
    <property type="component" value="Unassembled WGS sequence"/>
</dbReference>
<dbReference type="SUPFAM" id="SSF51445">
    <property type="entry name" value="(Trans)glycosidases"/>
    <property type="match status" value="1"/>
</dbReference>
<proteinExistence type="predicted"/>
<evidence type="ECO:0000256" key="2">
    <source>
        <dbReference type="ARBA" id="ARBA00023295"/>
    </source>
</evidence>
<dbReference type="RefSeq" id="WP_277565956.1">
    <property type="nucleotide sequence ID" value="NZ_JAPDHZ010000003.1"/>
</dbReference>
<dbReference type="CDD" id="cd14791">
    <property type="entry name" value="GH36"/>
    <property type="match status" value="1"/>
</dbReference>
<organism evidence="3 4">
    <name type="scientific">Cohnella ginsengisoli</name>
    <dbReference type="NCBI Taxonomy" id="425004"/>
    <lineage>
        <taxon>Bacteria</taxon>
        <taxon>Bacillati</taxon>
        <taxon>Bacillota</taxon>
        <taxon>Bacilli</taxon>
        <taxon>Bacillales</taxon>
        <taxon>Paenibacillaceae</taxon>
        <taxon>Cohnella</taxon>
    </lineage>
</organism>
<dbReference type="GO" id="GO:0016052">
    <property type="term" value="P:carbohydrate catabolic process"/>
    <property type="evidence" value="ECO:0007669"/>
    <property type="project" value="InterPro"/>
</dbReference>
<dbReference type="InterPro" id="IPR017853">
    <property type="entry name" value="GH"/>
</dbReference>
<keyword evidence="2" id="KW-0326">Glycosidase</keyword>
<dbReference type="InterPro" id="IPR002252">
    <property type="entry name" value="Glyco_hydro_36"/>
</dbReference>
<reference evidence="3 4" key="1">
    <citation type="submission" date="2022-10" db="EMBL/GenBank/DDBJ databases">
        <title>Comparative genomic analysis of Cohnella hashimotonis sp. nov., isolated from the International Space Station.</title>
        <authorList>
            <person name="Simpson A."/>
            <person name="Venkateswaran K."/>
        </authorList>
    </citation>
    <scope>NUCLEOTIDE SEQUENCE [LARGE SCALE GENOMIC DNA]</scope>
    <source>
        <strain evidence="3 4">DSM 18997</strain>
    </source>
</reference>
<dbReference type="GO" id="GO:0004557">
    <property type="term" value="F:alpha-galactosidase activity"/>
    <property type="evidence" value="ECO:0007669"/>
    <property type="project" value="InterPro"/>
</dbReference>
<dbReference type="PANTHER" id="PTHR43053">
    <property type="entry name" value="GLYCOSIDASE FAMILY 31"/>
    <property type="match status" value="1"/>
</dbReference>
<dbReference type="Pfam" id="PF02065">
    <property type="entry name" value="Melibiase"/>
    <property type="match status" value="1"/>
</dbReference>
<keyword evidence="1" id="KW-0378">Hydrolase</keyword>
<protein>
    <submittedName>
        <fullName evidence="3">Alpha-galactosidase</fullName>
    </submittedName>
</protein>
<name>A0A9X4KHL1_9BACL</name>
<dbReference type="InterPro" id="IPR050985">
    <property type="entry name" value="Alpha-glycosidase_related"/>
</dbReference>
<evidence type="ECO:0000313" key="4">
    <source>
        <dbReference type="Proteomes" id="UP001153387"/>
    </source>
</evidence>
<keyword evidence="4" id="KW-1185">Reference proteome</keyword>
<accession>A0A9X4KHL1</accession>
<dbReference type="EMBL" id="JAPDHZ010000003">
    <property type="protein sequence ID" value="MDG0792133.1"/>
    <property type="molecule type" value="Genomic_DNA"/>
</dbReference>
<sequence>MRFEWPSLRKATVAAVCADRSQQGEFPASDTDVNPTFRMDRLVVSLSSGDGTDVQTVSVCNEGHEPLSLREIRLEWSAARLGDTLDARDYVQLHHARDFSGSCGVRPIHRPAAWSPGAEPSGMVSAFRHRRTGSCVLLGALPPYGDCFVDIAVLHAQAHRDGPFGLGFHLRAPRSIGPGERVVLANLIVLQGDDGNALLSEYADLIRQRLAAMKFEPPTARITGWNSWDYCAGAVRAEDVLANASEARGRFGERLRYIVIDEGYECQWGVWDAGWKFPQGLGTLCAQIRAEGFEPGIWTAPLMASVYTPLYRDHPGWFVGDEKGNPFVENAGYGSMVQLDITHPQVEAHIRETFKRLRAEGFAYFKCDFAQLLLGASTFHDPRLSHAGMIRRLFEVVREAIGPDAYLLACGAPYESVIGIADAHRTTGDIHNYWSHIRHNIRSMLARWWMQESVGNTDPDTAIVRCPETTDDPQLNRRLAKNPWGLGGGWAAGREMNLEEARTLLLACYVTGGDLLLGDALPKLNAAGIDLLARLLEHPVRRGIPLNLFEPDGDELPIVAAETVDPNKRLLVLFNLGDDCRTQKVPADFLAPDCAWTAFWSGETVPLPHAGEVALEPRSAVAWWVARSGAPASRQEASS</sequence>
<comment type="caution">
    <text evidence="3">The sequence shown here is derived from an EMBL/GenBank/DDBJ whole genome shotgun (WGS) entry which is preliminary data.</text>
</comment>
<dbReference type="InterPro" id="IPR013785">
    <property type="entry name" value="Aldolase_TIM"/>
</dbReference>
<evidence type="ECO:0000313" key="3">
    <source>
        <dbReference type="EMBL" id="MDG0792133.1"/>
    </source>
</evidence>
<evidence type="ECO:0000256" key="1">
    <source>
        <dbReference type="ARBA" id="ARBA00022801"/>
    </source>
</evidence>
<gene>
    <name evidence="3" type="ORF">OMP38_15610</name>
</gene>